<dbReference type="GO" id="GO:0000725">
    <property type="term" value="P:recombinational repair"/>
    <property type="evidence" value="ECO:0007669"/>
    <property type="project" value="TreeGrafter"/>
</dbReference>
<proteinExistence type="predicted"/>
<dbReference type="PROSITE" id="PS51198">
    <property type="entry name" value="UVRD_HELICASE_ATP_BIND"/>
    <property type="match status" value="1"/>
</dbReference>
<keyword evidence="1 9" id="KW-0547">Nucleotide-binding</keyword>
<protein>
    <recommendedName>
        <fullName evidence="7">DNA 3'-5' helicase</fullName>
        <ecNumber evidence="7">5.6.2.4</ecNumber>
    </recommendedName>
</protein>
<dbReference type="Pfam" id="PF13361">
    <property type="entry name" value="UvrD_C"/>
    <property type="match status" value="2"/>
</dbReference>
<dbReference type="InterPro" id="IPR027417">
    <property type="entry name" value="P-loop_NTPase"/>
</dbReference>
<dbReference type="InterPro" id="IPR000212">
    <property type="entry name" value="DNA_helicase_UvrD/REP"/>
</dbReference>
<evidence type="ECO:0000256" key="7">
    <source>
        <dbReference type="ARBA" id="ARBA00034808"/>
    </source>
</evidence>
<evidence type="ECO:0000256" key="6">
    <source>
        <dbReference type="ARBA" id="ARBA00034617"/>
    </source>
</evidence>
<feature type="binding site" evidence="9">
    <location>
        <begin position="7"/>
        <end position="14"/>
    </location>
    <ligand>
        <name>ATP</name>
        <dbReference type="ChEBI" id="CHEBI:30616"/>
    </ligand>
</feature>
<feature type="domain" description="UvrD-like helicase C-terminal" evidence="11">
    <location>
        <begin position="461"/>
        <end position="696"/>
    </location>
</feature>
<dbReference type="PROSITE" id="PS51217">
    <property type="entry name" value="UVRD_HELICASE_CTER"/>
    <property type="match status" value="1"/>
</dbReference>
<keyword evidence="5" id="KW-0413">Isomerase</keyword>
<keyword evidence="3 9" id="KW-0347">Helicase</keyword>
<dbReference type="PANTHER" id="PTHR11070:SF67">
    <property type="entry name" value="DNA 3'-5' HELICASE"/>
    <property type="match status" value="1"/>
</dbReference>
<dbReference type="GO" id="GO:0005829">
    <property type="term" value="C:cytosol"/>
    <property type="evidence" value="ECO:0007669"/>
    <property type="project" value="TreeGrafter"/>
</dbReference>
<evidence type="ECO:0000256" key="3">
    <source>
        <dbReference type="ARBA" id="ARBA00022806"/>
    </source>
</evidence>
<dbReference type="GO" id="GO:0016787">
    <property type="term" value="F:hydrolase activity"/>
    <property type="evidence" value="ECO:0007669"/>
    <property type="project" value="UniProtKB-UniRule"/>
</dbReference>
<organism evidence="12 13">
    <name type="scientific">Candidatus Cryptobacteroides intestinavium</name>
    <dbReference type="NCBI Taxonomy" id="2840766"/>
    <lineage>
        <taxon>Bacteria</taxon>
        <taxon>Pseudomonadati</taxon>
        <taxon>Bacteroidota</taxon>
        <taxon>Bacteroidia</taxon>
        <taxon>Bacteroidales</taxon>
        <taxon>Candidatus Cryptobacteroides</taxon>
    </lineage>
</organism>
<dbReference type="GO" id="GO:0043138">
    <property type="term" value="F:3'-5' DNA helicase activity"/>
    <property type="evidence" value="ECO:0007669"/>
    <property type="project" value="UniProtKB-EC"/>
</dbReference>
<evidence type="ECO:0000256" key="2">
    <source>
        <dbReference type="ARBA" id="ARBA00022801"/>
    </source>
</evidence>
<dbReference type="Pfam" id="PF00580">
    <property type="entry name" value="UvrD-helicase"/>
    <property type="match status" value="1"/>
</dbReference>
<dbReference type="SUPFAM" id="SSF52540">
    <property type="entry name" value="P-loop containing nucleoside triphosphate hydrolases"/>
    <property type="match status" value="1"/>
</dbReference>
<keyword evidence="2 9" id="KW-0378">Hydrolase</keyword>
<keyword evidence="4 9" id="KW-0067">ATP-binding</keyword>
<feature type="domain" description="UvrD-like helicase ATP-binding" evidence="10">
    <location>
        <begin position="1"/>
        <end position="460"/>
    </location>
</feature>
<evidence type="ECO:0000259" key="10">
    <source>
        <dbReference type="PROSITE" id="PS51198"/>
    </source>
</evidence>
<evidence type="ECO:0000256" key="9">
    <source>
        <dbReference type="PROSITE-ProRule" id="PRU00560"/>
    </source>
</evidence>
<sequence>MIRIMKASAGSGKTFNLARKYIELLLSMKDRHAYRHILAVTFTNKATDEMKRRIMHELFILADSPYDSGYLDYFVPAMFPDVEGLQKAADEILCNLLHDYSAFSVSTIDRFFQQTLKAFSREIGQFSSYQVELDKDSLISESVDRVLDALTEKDADKLRWLTDSAMEQIEQGGRYNLENELKSIAARIFSDGHREMAEKSGIDVQKSYSREHLAEVRKACTKAIRRFETMLLSAEERIGAILQASGVPPEHFNRGFISRVFITAENGKPVDMPSDSFFSKAADPQKWFPKSRSGLLDKVYPELEAPLNDFCGLFGKPYSVYRTAYIIRGQLYGLGLAGDVNREFLALMKERNVLSIDDSNTILKDIIAGSDAPFVYEKTGVRYDSFLLDEFQDTARIQWENFLPLLQESEGKGCESLVVGDVKQSIYRWRGSDWNLLADELQNTFDNVSVSVLDTNYRSRRNIVEFNNSFFRQAASQLDRIYSAKSGCEGQTHAVSDIYSDVRQECRSSEPGSVDITFSGKELSLQKILDSVNEVRERGAALSDIAVLVRDNASGAAVAGFLIENGIKVITDDSLKVKSSVIVRRLVSLLSYVDNPEDDISGYLSASLDVSIPEEYNSLENLCESLLRELMKNDESLFVSEVLYIQSFMDAVSDYSRLEGNSLRGFLARWSEMDPAISSPDTGDSVRVMTIHKSKGLDFQYVIVPFVEKITLFKSDCHWCRPDLAGTGLEEPCDGIYDVRLSPDSMHTLFSEDYRDELLRQYIDNINVLYVAFTRARKGMHIIAAMPSDSFIDGMPEDGWPDFSDFSQALYAYTRICRELDMERSVSDDGSERFSIGTVPSDWRHGNSAEDIFPLTVSYPSWPLNPEEGEPRLLLSRRQSDFFSESGDAGIDASGRLKGIVLHDILSRVSVPDDLDMAVRQSMLDGSLDIDQAESSRKLLSDRIASAKGRGWFSGLSVVRNEVDVIDTDGTVHRPDRVEIFPDGKVLVIDYKFGKEKPEYASQVSGYADIYRKMGYGDVRAAVWYVIDDYVEEIL</sequence>
<dbReference type="InterPro" id="IPR014016">
    <property type="entry name" value="UvrD-like_ATP-bd"/>
</dbReference>
<dbReference type="AlphaFoldDB" id="A0A9D9EQM3"/>
<dbReference type="Gene3D" id="3.40.50.300">
    <property type="entry name" value="P-loop containing nucleotide triphosphate hydrolases"/>
    <property type="match status" value="3"/>
</dbReference>
<evidence type="ECO:0000259" key="11">
    <source>
        <dbReference type="PROSITE" id="PS51217"/>
    </source>
</evidence>
<comment type="caution">
    <text evidence="12">The sequence shown here is derived from an EMBL/GenBank/DDBJ whole genome shotgun (WGS) entry which is preliminary data.</text>
</comment>
<comment type="catalytic activity">
    <reaction evidence="8">
        <text>ATP + H2O = ADP + phosphate + H(+)</text>
        <dbReference type="Rhea" id="RHEA:13065"/>
        <dbReference type="ChEBI" id="CHEBI:15377"/>
        <dbReference type="ChEBI" id="CHEBI:15378"/>
        <dbReference type="ChEBI" id="CHEBI:30616"/>
        <dbReference type="ChEBI" id="CHEBI:43474"/>
        <dbReference type="ChEBI" id="CHEBI:456216"/>
        <dbReference type="EC" id="5.6.2.4"/>
    </reaction>
</comment>
<comment type="catalytic activity">
    <reaction evidence="6">
        <text>Couples ATP hydrolysis with the unwinding of duplex DNA by translocating in the 3'-5' direction.</text>
        <dbReference type="EC" id="5.6.2.4"/>
    </reaction>
</comment>
<evidence type="ECO:0000256" key="5">
    <source>
        <dbReference type="ARBA" id="ARBA00023235"/>
    </source>
</evidence>
<dbReference type="GO" id="GO:0003677">
    <property type="term" value="F:DNA binding"/>
    <property type="evidence" value="ECO:0007669"/>
    <property type="project" value="InterPro"/>
</dbReference>
<accession>A0A9D9EQM3</accession>
<evidence type="ECO:0000313" key="12">
    <source>
        <dbReference type="EMBL" id="MBO8451298.1"/>
    </source>
</evidence>
<dbReference type="Proteomes" id="UP000823661">
    <property type="component" value="Unassembled WGS sequence"/>
</dbReference>
<evidence type="ECO:0000313" key="13">
    <source>
        <dbReference type="Proteomes" id="UP000823661"/>
    </source>
</evidence>
<evidence type="ECO:0000256" key="8">
    <source>
        <dbReference type="ARBA" id="ARBA00048988"/>
    </source>
</evidence>
<name>A0A9D9EQM3_9BACT</name>
<dbReference type="PANTHER" id="PTHR11070">
    <property type="entry name" value="UVRD / RECB / PCRA DNA HELICASE FAMILY MEMBER"/>
    <property type="match status" value="1"/>
</dbReference>
<evidence type="ECO:0000256" key="1">
    <source>
        <dbReference type="ARBA" id="ARBA00022741"/>
    </source>
</evidence>
<dbReference type="EMBL" id="JADIMI010000003">
    <property type="protein sequence ID" value="MBO8451298.1"/>
    <property type="molecule type" value="Genomic_DNA"/>
</dbReference>
<reference evidence="12" key="2">
    <citation type="journal article" date="2021" name="PeerJ">
        <title>Extensive microbial diversity within the chicken gut microbiome revealed by metagenomics and culture.</title>
        <authorList>
            <person name="Gilroy R."/>
            <person name="Ravi A."/>
            <person name="Getino M."/>
            <person name="Pursley I."/>
            <person name="Horton D.L."/>
            <person name="Alikhan N.F."/>
            <person name="Baker D."/>
            <person name="Gharbi K."/>
            <person name="Hall N."/>
            <person name="Watson M."/>
            <person name="Adriaenssens E.M."/>
            <person name="Foster-Nyarko E."/>
            <person name="Jarju S."/>
            <person name="Secka A."/>
            <person name="Antonio M."/>
            <person name="Oren A."/>
            <person name="Chaudhuri R.R."/>
            <person name="La Ragione R."/>
            <person name="Hildebrand F."/>
            <person name="Pallen M.J."/>
        </authorList>
    </citation>
    <scope>NUCLEOTIDE SEQUENCE</scope>
    <source>
        <strain evidence="12">B1-20833</strain>
    </source>
</reference>
<reference evidence="12" key="1">
    <citation type="submission" date="2020-10" db="EMBL/GenBank/DDBJ databases">
        <authorList>
            <person name="Gilroy R."/>
        </authorList>
    </citation>
    <scope>NUCLEOTIDE SEQUENCE</scope>
    <source>
        <strain evidence="12">B1-20833</strain>
    </source>
</reference>
<dbReference type="InterPro" id="IPR014017">
    <property type="entry name" value="DNA_helicase_UvrD-like_C"/>
</dbReference>
<dbReference type="GO" id="GO:0005524">
    <property type="term" value="F:ATP binding"/>
    <property type="evidence" value="ECO:0007669"/>
    <property type="project" value="UniProtKB-UniRule"/>
</dbReference>
<gene>
    <name evidence="12" type="ORF">IAC06_00230</name>
</gene>
<evidence type="ECO:0000256" key="4">
    <source>
        <dbReference type="ARBA" id="ARBA00022840"/>
    </source>
</evidence>
<dbReference type="Gene3D" id="1.10.3170.10">
    <property type="entry name" value="Recbcd, chain B, domain 2"/>
    <property type="match status" value="1"/>
</dbReference>
<dbReference type="EC" id="5.6.2.4" evidence="7"/>